<organism evidence="1 2">
    <name type="scientific">Erwinia phage vB_EamM_Huxley</name>
    <dbReference type="NCBI Taxonomy" id="1883373"/>
    <lineage>
        <taxon>Viruses</taxon>
        <taxon>Duplodnaviria</taxon>
        <taxon>Heunggongvirae</taxon>
        <taxon>Uroviricota</taxon>
        <taxon>Caudoviricetes</taxon>
        <taxon>Chimalliviridae</taxon>
        <taxon>Machinavirus</taxon>
        <taxon>Machinavirus machina</taxon>
    </lineage>
</organism>
<gene>
    <name evidence="1" type="ORF">HUXLEY_22</name>
</gene>
<dbReference type="OrthoDB" id="28792at10239"/>
<reference evidence="2" key="1">
    <citation type="submission" date="2016-06" db="EMBL/GenBank/DDBJ databases">
        <authorList>
            <person name="Berg J.A."/>
            <person name="Grossarth S.E."/>
            <person name="Jarvis T.M."/>
            <person name="Merrill B.D."/>
            <person name="Breakwell D.P."/>
            <person name="Hope S."/>
            <person name="Grose J.H."/>
        </authorList>
    </citation>
    <scope>NUCLEOTIDE SEQUENCE [LARGE SCALE GENOMIC DNA]</scope>
</reference>
<protein>
    <submittedName>
        <fullName evidence="1">Uncharacterized protein</fullName>
    </submittedName>
</protein>
<dbReference type="KEGG" id="vg:29069144"/>
<dbReference type="RefSeq" id="YP_009292990.1">
    <property type="nucleotide sequence ID" value="NC_031127.1"/>
</dbReference>
<evidence type="ECO:0000313" key="1">
    <source>
        <dbReference type="EMBL" id="ANZ49104.1"/>
    </source>
</evidence>
<name>A0A1B2ID13_9CAUD</name>
<dbReference type="EMBL" id="KX397368">
    <property type="protein sequence ID" value="ANZ49104.1"/>
    <property type="molecule type" value="Genomic_DNA"/>
</dbReference>
<dbReference type="GeneID" id="29069144"/>
<sequence length="146" mass="16726">MKSNLAYSFNIIPFYQPIEMTRALTDGILPETFIPKGRYDEMLLETLFPIIISHPLFREFSSKLTPQEGSGFRKGDDVPVITTTYNISREEAKAMARDPDVFFRFMKSMAEALDKRALPFEEIFAVLLDAICASDYAMFHNTDSLH</sequence>
<dbReference type="Proteomes" id="UP000203302">
    <property type="component" value="Segment"/>
</dbReference>
<accession>A0A1B2ID13</accession>
<evidence type="ECO:0000313" key="2">
    <source>
        <dbReference type="Proteomes" id="UP000203302"/>
    </source>
</evidence>
<proteinExistence type="predicted"/>